<proteinExistence type="predicted"/>
<accession>A0A0J1BGZ0</accession>
<evidence type="ECO:0000313" key="2">
    <source>
        <dbReference type="EMBL" id="KLU05810.1"/>
    </source>
</evidence>
<comment type="caution">
    <text evidence="2">The sequence shown here is derived from an EMBL/GenBank/DDBJ whole genome shotgun (WGS) entry which is preliminary data.</text>
</comment>
<organism evidence="2 3">
    <name type="scientific">Rhodopirellula islandica</name>
    <dbReference type="NCBI Taxonomy" id="595434"/>
    <lineage>
        <taxon>Bacteria</taxon>
        <taxon>Pseudomonadati</taxon>
        <taxon>Planctomycetota</taxon>
        <taxon>Planctomycetia</taxon>
        <taxon>Pirellulales</taxon>
        <taxon>Pirellulaceae</taxon>
        <taxon>Rhodopirellula</taxon>
    </lineage>
</organism>
<sequence>MIRDLVSALDYSMFAELALALFVVAFATMTYGTLRLSKNASDRFASIPLSDDVEDPRP</sequence>
<dbReference type="RefSeq" id="WP_053061123.1">
    <property type="nucleotide sequence ID" value="NZ_LECT01000017.1"/>
</dbReference>
<dbReference type="EMBL" id="LECT01000017">
    <property type="protein sequence ID" value="KLU05810.1"/>
    <property type="molecule type" value="Genomic_DNA"/>
</dbReference>
<keyword evidence="3" id="KW-1185">Reference proteome</keyword>
<dbReference type="AlphaFoldDB" id="A0A0J1BGZ0"/>
<reference evidence="2" key="1">
    <citation type="submission" date="2015-05" db="EMBL/GenBank/DDBJ databases">
        <title>Permanent draft genome of Rhodopirellula islandicus K833.</title>
        <authorList>
            <person name="Kizina J."/>
            <person name="Richter M."/>
            <person name="Glockner F.O."/>
            <person name="Harder J."/>
        </authorList>
    </citation>
    <scope>NUCLEOTIDE SEQUENCE [LARGE SCALE GENOMIC DNA]</scope>
    <source>
        <strain evidence="2">K833</strain>
    </source>
</reference>
<gene>
    <name evidence="2" type="ORF">RISK_002442</name>
</gene>
<feature type="transmembrane region" description="Helical" evidence="1">
    <location>
        <begin position="12"/>
        <end position="34"/>
    </location>
</feature>
<dbReference type="STRING" id="595434.RISK_002442"/>
<dbReference type="Proteomes" id="UP000036367">
    <property type="component" value="Unassembled WGS sequence"/>
</dbReference>
<name>A0A0J1BGZ0_RHOIS</name>
<keyword evidence="1" id="KW-0812">Transmembrane</keyword>
<keyword evidence="1" id="KW-0472">Membrane</keyword>
<evidence type="ECO:0000256" key="1">
    <source>
        <dbReference type="SAM" id="Phobius"/>
    </source>
</evidence>
<dbReference type="PATRIC" id="fig|595434.4.peg.2330"/>
<evidence type="ECO:0000313" key="3">
    <source>
        <dbReference type="Proteomes" id="UP000036367"/>
    </source>
</evidence>
<protein>
    <submittedName>
        <fullName evidence="2">Uncharacterized protein</fullName>
    </submittedName>
</protein>
<keyword evidence="1" id="KW-1133">Transmembrane helix</keyword>